<dbReference type="AlphaFoldDB" id="A0A143PQ16"/>
<gene>
    <name evidence="2" type="ORF">LuPra_03141</name>
</gene>
<name>A0A143PQ16_LUTPR</name>
<dbReference type="RefSeq" id="WP_110171615.1">
    <property type="nucleotide sequence ID" value="NZ_CP015136.1"/>
</dbReference>
<organism evidence="2 3">
    <name type="scientific">Luteitalea pratensis</name>
    <dbReference type="NCBI Taxonomy" id="1855912"/>
    <lineage>
        <taxon>Bacteria</taxon>
        <taxon>Pseudomonadati</taxon>
        <taxon>Acidobacteriota</taxon>
        <taxon>Vicinamibacteria</taxon>
        <taxon>Vicinamibacterales</taxon>
        <taxon>Vicinamibacteraceae</taxon>
        <taxon>Luteitalea</taxon>
    </lineage>
</organism>
<reference evidence="2 3" key="1">
    <citation type="journal article" date="2016" name="Genome Announc.">
        <title>First Complete Genome Sequence of a Subdivision 6 Acidobacterium Strain.</title>
        <authorList>
            <person name="Huang S."/>
            <person name="Vieira S."/>
            <person name="Bunk B."/>
            <person name="Riedel T."/>
            <person name="Sproer C."/>
            <person name="Overmann J."/>
        </authorList>
    </citation>
    <scope>NUCLEOTIDE SEQUENCE [LARGE SCALE GENOMIC DNA]</scope>
    <source>
        <strain evidence="3">DSM 100886 HEG_-6_39</strain>
    </source>
</reference>
<dbReference type="Proteomes" id="UP000076079">
    <property type="component" value="Chromosome"/>
</dbReference>
<dbReference type="KEGG" id="abac:LuPra_03141"/>
<sequence length="188" mass="19534" precursor="true">MRQSIVICGMVAGLAIVASPASAQQLQLPDMAQLSAGAVDVVDVSVDQALLGLAASFMSNGADDKEVKALISSLKGIYVKSFTYGKDGAYDPAVLDSVRRQLSGGQWSRLLAAKSAAEGSDTAIYLWRNGGKAGGLAVLSASPREVTLVNIVGTIDLEQLRMLQGKFGVPDLKMEGAPGKTTAPKPKQ</sequence>
<proteinExistence type="predicted"/>
<evidence type="ECO:0000313" key="3">
    <source>
        <dbReference type="Proteomes" id="UP000076079"/>
    </source>
</evidence>
<keyword evidence="3" id="KW-1185">Reference proteome</keyword>
<dbReference type="InterPro" id="IPR025348">
    <property type="entry name" value="DUF4252"/>
</dbReference>
<protein>
    <recommendedName>
        <fullName evidence="4">DUF4252 domain-containing protein</fullName>
    </recommendedName>
</protein>
<evidence type="ECO:0000313" key="2">
    <source>
        <dbReference type="EMBL" id="AMY09914.1"/>
    </source>
</evidence>
<dbReference type="Pfam" id="PF14060">
    <property type="entry name" value="DUF4252"/>
    <property type="match status" value="1"/>
</dbReference>
<accession>A0A143PQ16</accession>
<dbReference type="EMBL" id="CP015136">
    <property type="protein sequence ID" value="AMY09914.1"/>
    <property type="molecule type" value="Genomic_DNA"/>
</dbReference>
<feature type="chain" id="PRO_5007511789" description="DUF4252 domain-containing protein" evidence="1">
    <location>
        <begin position="24"/>
        <end position="188"/>
    </location>
</feature>
<feature type="signal peptide" evidence="1">
    <location>
        <begin position="1"/>
        <end position="23"/>
    </location>
</feature>
<dbReference type="STRING" id="1855912.LuPra_03141"/>
<dbReference type="OrthoDB" id="123183at2"/>
<evidence type="ECO:0000256" key="1">
    <source>
        <dbReference type="SAM" id="SignalP"/>
    </source>
</evidence>
<evidence type="ECO:0008006" key="4">
    <source>
        <dbReference type="Google" id="ProtNLM"/>
    </source>
</evidence>
<keyword evidence="1" id="KW-0732">Signal</keyword>
<reference evidence="3" key="2">
    <citation type="submission" date="2016-04" db="EMBL/GenBank/DDBJ databases">
        <title>First Complete Genome Sequence of a Subdivision 6 Acidobacterium.</title>
        <authorList>
            <person name="Huang S."/>
            <person name="Vieira S."/>
            <person name="Bunk B."/>
            <person name="Riedel T."/>
            <person name="Sproeer C."/>
            <person name="Overmann J."/>
        </authorList>
    </citation>
    <scope>NUCLEOTIDE SEQUENCE [LARGE SCALE GENOMIC DNA]</scope>
    <source>
        <strain evidence="3">DSM 100886 HEG_-6_39</strain>
    </source>
</reference>